<dbReference type="AlphaFoldDB" id="A0A068WQ65"/>
<dbReference type="EMBL" id="LK028579">
    <property type="protein sequence ID" value="CDS19754.1"/>
    <property type="molecule type" value="Genomic_DNA"/>
</dbReference>
<evidence type="ECO:0000313" key="2">
    <source>
        <dbReference type="Proteomes" id="UP000492820"/>
    </source>
</evidence>
<reference evidence="1 2" key="1">
    <citation type="journal article" date="2013" name="Nature">
        <title>The genomes of four tapeworm species reveal adaptations to parasitism.</title>
        <authorList>
            <person name="Tsai I.J."/>
            <person name="Zarowiecki M."/>
            <person name="Holroyd N."/>
            <person name="Garciarrubio A."/>
            <person name="Sanchez-Flores A."/>
            <person name="Brooks K.L."/>
            <person name="Tracey A."/>
            <person name="Bobes R.J."/>
            <person name="Fragoso G."/>
            <person name="Sciutto E."/>
            <person name="Aslett M."/>
            <person name="Beasley H."/>
            <person name="Bennett H.M."/>
            <person name="Cai J."/>
            <person name="Camicia F."/>
            <person name="Clark R."/>
            <person name="Cucher M."/>
            <person name="De Silva N."/>
            <person name="Day T.A."/>
            <person name="Deplazes P."/>
            <person name="Estrada K."/>
            <person name="Fernandez C."/>
            <person name="Holland P.W."/>
            <person name="Hou J."/>
            <person name="Hu S."/>
            <person name="Huckvale T."/>
            <person name="Hung S.S."/>
            <person name="Kamenetzky L."/>
            <person name="Keane J.A."/>
            <person name="Kiss F."/>
            <person name="Koziol U."/>
            <person name="Lambert O."/>
            <person name="Liu K."/>
            <person name="Luo X."/>
            <person name="Luo Y."/>
            <person name="Macchiaroli N."/>
            <person name="Nichol S."/>
            <person name="Paps J."/>
            <person name="Parkinson J."/>
            <person name="Pouchkina-Stantcheva N."/>
            <person name="Riddiford N."/>
            <person name="Rosenzvit M."/>
            <person name="Salinas G."/>
            <person name="Wasmuth J.D."/>
            <person name="Zamanian M."/>
            <person name="Zheng Y."/>
            <person name="Cai X."/>
            <person name="Soberon X."/>
            <person name="Olson P.D."/>
            <person name="Laclette J.P."/>
            <person name="Brehm K."/>
            <person name="Berriman M."/>
            <person name="Garciarrubio A."/>
            <person name="Bobes R.J."/>
            <person name="Fragoso G."/>
            <person name="Sanchez-Flores A."/>
            <person name="Estrada K."/>
            <person name="Cevallos M.A."/>
            <person name="Morett E."/>
            <person name="Gonzalez V."/>
            <person name="Portillo T."/>
            <person name="Ochoa-Leyva A."/>
            <person name="Jose M.V."/>
            <person name="Sciutto E."/>
            <person name="Landa A."/>
            <person name="Jimenez L."/>
            <person name="Valdes V."/>
            <person name="Carrero J.C."/>
            <person name="Larralde C."/>
            <person name="Morales-Montor J."/>
            <person name="Limon-Lason J."/>
            <person name="Soberon X."/>
            <person name="Laclette J.P."/>
        </authorList>
    </citation>
    <scope>NUCLEOTIDE SEQUENCE [LARGE SCALE GENOMIC DNA]</scope>
</reference>
<organism evidence="1">
    <name type="scientific">Echinococcus granulosus</name>
    <name type="common">Hydatid tapeworm</name>
    <dbReference type="NCBI Taxonomy" id="6210"/>
    <lineage>
        <taxon>Eukaryota</taxon>
        <taxon>Metazoa</taxon>
        <taxon>Spiralia</taxon>
        <taxon>Lophotrochozoa</taxon>
        <taxon>Platyhelminthes</taxon>
        <taxon>Cestoda</taxon>
        <taxon>Eucestoda</taxon>
        <taxon>Cyclophyllidea</taxon>
        <taxon>Taeniidae</taxon>
        <taxon>Echinococcus</taxon>
        <taxon>Echinococcus granulosus group</taxon>
    </lineage>
</organism>
<reference evidence="3" key="3">
    <citation type="submission" date="2020-10" db="UniProtKB">
        <authorList>
            <consortium name="WormBaseParasite"/>
        </authorList>
    </citation>
    <scope>IDENTIFICATION</scope>
</reference>
<name>A0A068WQ65_ECHGR</name>
<evidence type="ECO:0000313" key="3">
    <source>
        <dbReference type="WBParaSite" id="EgrG_000508700"/>
    </source>
</evidence>
<dbReference type="WBParaSite" id="EgrG_000508700">
    <property type="protein sequence ID" value="EgrG_000508700"/>
    <property type="gene ID" value="EgrG_000508700"/>
</dbReference>
<evidence type="ECO:0000313" key="1">
    <source>
        <dbReference type="EMBL" id="CDS19754.1"/>
    </source>
</evidence>
<gene>
    <name evidence="1" type="ORF">EgrG_000508700</name>
</gene>
<reference evidence="1" key="2">
    <citation type="submission" date="2014-06" db="EMBL/GenBank/DDBJ databases">
        <authorList>
            <person name="Aslett M."/>
        </authorList>
    </citation>
    <scope>NUCLEOTIDE SEQUENCE</scope>
</reference>
<dbReference type="Proteomes" id="UP000492820">
    <property type="component" value="Unassembled WGS sequence"/>
</dbReference>
<accession>A0A068WQ65</accession>
<proteinExistence type="predicted"/>
<protein>
    <submittedName>
        <fullName evidence="1 3">Uncharacterized protein</fullName>
    </submittedName>
</protein>
<sequence length="58" mass="6478">MSLFPVRLSCLTRPHSQFLPGVPSIETGATAGLCHTYYPSMVSHHSYKLAEPKTFHTF</sequence>